<protein>
    <submittedName>
        <fullName evidence="2">GNAT family N-acetyltransferase</fullName>
    </submittedName>
</protein>
<gene>
    <name evidence="2" type="ORF">R5W23_002487</name>
</gene>
<evidence type="ECO:0000313" key="3">
    <source>
        <dbReference type="Proteomes" id="UP001272242"/>
    </source>
</evidence>
<dbReference type="InterPro" id="IPR052523">
    <property type="entry name" value="Trichothecene_AcTrans"/>
</dbReference>
<dbReference type="PANTHER" id="PTHR42791:SF1">
    <property type="entry name" value="N-ACETYLTRANSFERASE DOMAIN-CONTAINING PROTEIN"/>
    <property type="match status" value="1"/>
</dbReference>
<comment type="caution">
    <text evidence="2">The sequence shown here is derived from an EMBL/GenBank/DDBJ whole genome shotgun (WGS) entry which is preliminary data.</text>
</comment>
<evidence type="ECO:0000313" key="2">
    <source>
        <dbReference type="EMBL" id="MDY3561225.1"/>
    </source>
</evidence>
<dbReference type="Pfam" id="PF00583">
    <property type="entry name" value="Acetyltransf_1"/>
    <property type="match status" value="1"/>
</dbReference>
<organism evidence="2 3">
    <name type="scientific">Gemmata algarum</name>
    <dbReference type="NCBI Taxonomy" id="2975278"/>
    <lineage>
        <taxon>Bacteria</taxon>
        <taxon>Pseudomonadati</taxon>
        <taxon>Planctomycetota</taxon>
        <taxon>Planctomycetia</taxon>
        <taxon>Gemmatales</taxon>
        <taxon>Gemmataceae</taxon>
        <taxon>Gemmata</taxon>
    </lineage>
</organism>
<feature type="domain" description="N-acetyltransferase" evidence="1">
    <location>
        <begin position="52"/>
        <end position="205"/>
    </location>
</feature>
<dbReference type="InterPro" id="IPR016181">
    <property type="entry name" value="Acyl_CoA_acyltransferase"/>
</dbReference>
<name>A0ABU5F3D8_9BACT</name>
<dbReference type="EMBL" id="JAXBLV010000189">
    <property type="protein sequence ID" value="MDY3561225.1"/>
    <property type="molecule type" value="Genomic_DNA"/>
</dbReference>
<reference evidence="3" key="1">
    <citation type="journal article" date="2023" name="Mar. Drugs">
        <title>Gemmata algarum, a Novel Planctomycete Isolated from an Algal Mat, Displays Antimicrobial Activity.</title>
        <authorList>
            <person name="Kumar G."/>
            <person name="Kallscheuer N."/>
            <person name="Kashif M."/>
            <person name="Ahamad S."/>
            <person name="Jagadeeshwari U."/>
            <person name="Pannikurungottu S."/>
            <person name="Haufschild T."/>
            <person name="Kabuu M."/>
            <person name="Sasikala C."/>
            <person name="Jogler C."/>
            <person name="Ramana C."/>
        </authorList>
    </citation>
    <scope>NUCLEOTIDE SEQUENCE [LARGE SCALE GENOMIC DNA]</scope>
    <source>
        <strain evidence="3">JC673</strain>
    </source>
</reference>
<dbReference type="PANTHER" id="PTHR42791">
    <property type="entry name" value="GNAT FAMILY ACETYLTRANSFERASE"/>
    <property type="match status" value="1"/>
</dbReference>
<dbReference type="SUPFAM" id="SSF55729">
    <property type="entry name" value="Acyl-CoA N-acyltransferases (Nat)"/>
    <property type="match status" value="1"/>
</dbReference>
<dbReference type="PROSITE" id="PS51186">
    <property type="entry name" value="GNAT"/>
    <property type="match status" value="1"/>
</dbReference>
<accession>A0ABU5F3D8</accession>
<keyword evidence="3" id="KW-1185">Reference proteome</keyword>
<evidence type="ECO:0000259" key="1">
    <source>
        <dbReference type="PROSITE" id="PS51186"/>
    </source>
</evidence>
<dbReference type="InterPro" id="IPR000182">
    <property type="entry name" value="GNAT_dom"/>
</dbReference>
<dbReference type="Proteomes" id="UP001272242">
    <property type="component" value="Unassembled WGS sequence"/>
</dbReference>
<dbReference type="Gene3D" id="3.40.630.30">
    <property type="match status" value="1"/>
</dbReference>
<dbReference type="RefSeq" id="WP_320687671.1">
    <property type="nucleotide sequence ID" value="NZ_JAXBLV010000189.1"/>
</dbReference>
<sequence length="213" mass="23059">MNIPPAVDQITRRDERAAVATLSAAFADYVLLTALCPDPERRRRVAWTYSRLLFRMAAIEGGAFATADRAAVVCALPPRHEWPTPWAFFCCGAVSLGVHLRPRAALQMIRIGVAFDEARERHLGARPHWYVHLLGVRPGAQGRGLARAVLAPVFAAADRSGVPVYLETMPEANVPIYQKLGFALVGLRELPGGLPNHELVREPAPDGGAGVTG</sequence>
<dbReference type="CDD" id="cd04301">
    <property type="entry name" value="NAT_SF"/>
    <property type="match status" value="1"/>
</dbReference>
<proteinExistence type="predicted"/>